<feature type="active site" description="Charge relay system" evidence="6 7">
    <location>
        <position position="530"/>
    </location>
</feature>
<protein>
    <recommendedName>
        <fullName evidence="14">Subtilisin-like protease</fullName>
    </recommendedName>
</protein>
<evidence type="ECO:0000256" key="5">
    <source>
        <dbReference type="ARBA" id="ARBA00022825"/>
    </source>
</evidence>
<feature type="domain" description="Subtilisin-like protease fibronectin type-III" evidence="11">
    <location>
        <begin position="640"/>
        <end position="736"/>
    </location>
</feature>
<comment type="similarity">
    <text evidence="1 7">Belongs to the peptidase S8 family.</text>
</comment>
<keyword evidence="13" id="KW-1185">Reference proteome</keyword>
<name>A0A8I6Y971_HORVV</name>
<dbReference type="SUPFAM" id="SSF52743">
    <property type="entry name" value="Subtilisin-like"/>
    <property type="match status" value="1"/>
</dbReference>
<keyword evidence="4 7" id="KW-0378">Hydrolase</keyword>
<proteinExistence type="inferred from homology"/>
<dbReference type="Gene3D" id="3.30.70.80">
    <property type="entry name" value="Peptidase S8 propeptide/proteinase inhibitor I9"/>
    <property type="match status" value="1"/>
</dbReference>
<dbReference type="InterPro" id="IPR000209">
    <property type="entry name" value="Peptidase_S8/S53_dom"/>
</dbReference>
<evidence type="ECO:0008006" key="14">
    <source>
        <dbReference type="Google" id="ProtNLM"/>
    </source>
</evidence>
<evidence type="ECO:0000256" key="2">
    <source>
        <dbReference type="ARBA" id="ARBA00022670"/>
    </source>
</evidence>
<dbReference type="AlphaFoldDB" id="A0A8I6Y971"/>
<dbReference type="Pfam" id="PF05922">
    <property type="entry name" value="Inhibitor_I9"/>
    <property type="match status" value="1"/>
</dbReference>
<dbReference type="Gene3D" id="3.40.50.200">
    <property type="entry name" value="Peptidase S8/S53 domain"/>
    <property type="match status" value="1"/>
</dbReference>
<dbReference type="CDD" id="cd04852">
    <property type="entry name" value="Peptidases_S8_3"/>
    <property type="match status" value="1"/>
</dbReference>
<keyword evidence="3 8" id="KW-0732">Signal</keyword>
<dbReference type="PROSITE" id="PS00137">
    <property type="entry name" value="SUBTILASE_HIS"/>
    <property type="match status" value="1"/>
</dbReference>
<dbReference type="InterPro" id="IPR036852">
    <property type="entry name" value="Peptidase_S8/S53_dom_sf"/>
</dbReference>
<dbReference type="Gene3D" id="3.50.30.30">
    <property type="match status" value="1"/>
</dbReference>
<organism evidence="12 13">
    <name type="scientific">Hordeum vulgare subsp. vulgare</name>
    <name type="common">Domesticated barley</name>
    <dbReference type="NCBI Taxonomy" id="112509"/>
    <lineage>
        <taxon>Eukaryota</taxon>
        <taxon>Viridiplantae</taxon>
        <taxon>Streptophyta</taxon>
        <taxon>Embryophyta</taxon>
        <taxon>Tracheophyta</taxon>
        <taxon>Spermatophyta</taxon>
        <taxon>Magnoliopsida</taxon>
        <taxon>Liliopsida</taxon>
        <taxon>Poales</taxon>
        <taxon>Poaceae</taxon>
        <taxon>BOP clade</taxon>
        <taxon>Pooideae</taxon>
        <taxon>Triticodae</taxon>
        <taxon>Triticeae</taxon>
        <taxon>Hordeinae</taxon>
        <taxon>Hordeum</taxon>
    </lineage>
</organism>
<evidence type="ECO:0000256" key="8">
    <source>
        <dbReference type="SAM" id="SignalP"/>
    </source>
</evidence>
<evidence type="ECO:0000256" key="1">
    <source>
        <dbReference type="ARBA" id="ARBA00011073"/>
    </source>
</evidence>
<dbReference type="InterPro" id="IPR034197">
    <property type="entry name" value="Peptidases_S8_3"/>
</dbReference>
<reference evidence="12" key="3">
    <citation type="submission" date="2022-01" db="UniProtKB">
        <authorList>
            <consortium name="EnsemblPlants"/>
        </authorList>
    </citation>
    <scope>IDENTIFICATION</scope>
    <source>
        <strain evidence="12">subsp. vulgare</strain>
    </source>
</reference>
<dbReference type="InterPro" id="IPR041469">
    <property type="entry name" value="Subtilisin-like_FN3"/>
</dbReference>
<sequence>MHAKSSTANTPNRTRSNMHLKPALCSATLLLVLLLPLSANASSKLYVVYMGEKQHDDPSVVTASHHDVLTSVFGSKNEALKSIVYSYRHGFSGFAAMLTESQAEVLAKFPQVLSVKPNTYHKIQTTRSWDFLGLNYYQPPYRSSGILQKAKYGEDVIIGVIDSGIWPESRSFDDSGYGRVPARWKGTCETGPGFNATNCNRKIIGTRWYSKGIDPENLKGEYMSPRDLNGHGTHVASTIAGNHVGNVSYEGLGFGAARGGAPRARLAIYKVAWGLRVETGEAAIVKAIDDAIRDGVDVLSLSLSGGGESFASLHAVLGGIPVVFAGGNQGPAPQTVANVGPWVTTVAASTIDRSFPTVLSLGNKEKLVGQSLYSVNITSDFEELTFISDATTNFTGKIVLVYTTPQPAFADALSLIRDSGAKGIVIAQHTTNLLDGLATCNDLKVPCVLVDFEVARRIVSYCTNTRKPVMKVSPAVTFVGDEVPSPRVAAFSSRGPSATFPALLKPDVAAPGASILAAKGDSYVFLSGTSMACPHVSAITALLKAVHPDWSPAMIKSAIITTSSVTDRFGAPIEAEATPRKLADPFDFGGGHIDPDRAVDPGLVYDIDAKEFSKFSNCTYVNTKEMSFDDCGKYMGQLYQLNLPSIALPELKGSITVQRSVTNVGPKEATYRAVVEAPTGVAVCVEPSVITFTQGGGRHATFKVTFTAKRRVQGGYTFGSLTWLDGNAHSVRIPIATRIVIQDMMAVADVS</sequence>
<evidence type="ECO:0000313" key="13">
    <source>
        <dbReference type="Proteomes" id="UP000011116"/>
    </source>
</evidence>
<evidence type="ECO:0000259" key="9">
    <source>
        <dbReference type="Pfam" id="PF00082"/>
    </source>
</evidence>
<dbReference type="SMR" id="A0A8I6Y971"/>
<dbReference type="FunFam" id="3.30.70.80:FF:000002">
    <property type="entry name" value="Subtilisin-like protease SBT5.3"/>
    <property type="match status" value="1"/>
</dbReference>
<evidence type="ECO:0000256" key="7">
    <source>
        <dbReference type="PROSITE-ProRule" id="PRU01240"/>
    </source>
</evidence>
<feature type="active site" description="Charge relay system" evidence="6 7">
    <location>
        <position position="231"/>
    </location>
</feature>
<evidence type="ECO:0000259" key="10">
    <source>
        <dbReference type="Pfam" id="PF05922"/>
    </source>
</evidence>
<dbReference type="InterPro" id="IPR015500">
    <property type="entry name" value="Peptidase_S8_subtilisin-rel"/>
</dbReference>
<evidence type="ECO:0000259" key="11">
    <source>
        <dbReference type="Pfam" id="PF17766"/>
    </source>
</evidence>
<dbReference type="GO" id="GO:0006508">
    <property type="term" value="P:proteolysis"/>
    <property type="evidence" value="ECO:0007669"/>
    <property type="project" value="UniProtKB-KW"/>
</dbReference>
<dbReference type="GO" id="GO:0004252">
    <property type="term" value="F:serine-type endopeptidase activity"/>
    <property type="evidence" value="ECO:0000318"/>
    <property type="project" value="GO_Central"/>
</dbReference>
<evidence type="ECO:0000256" key="3">
    <source>
        <dbReference type="ARBA" id="ARBA00022729"/>
    </source>
</evidence>
<dbReference type="InterPro" id="IPR022398">
    <property type="entry name" value="Peptidase_S8_His-AS"/>
</dbReference>
<dbReference type="InterPro" id="IPR023828">
    <property type="entry name" value="Peptidase_S8_Ser-AS"/>
</dbReference>
<evidence type="ECO:0000256" key="4">
    <source>
        <dbReference type="ARBA" id="ARBA00022801"/>
    </source>
</evidence>
<dbReference type="PROSITE" id="PS51892">
    <property type="entry name" value="SUBTILASE"/>
    <property type="match status" value="1"/>
</dbReference>
<evidence type="ECO:0000256" key="6">
    <source>
        <dbReference type="PIRSR" id="PIRSR615500-1"/>
    </source>
</evidence>
<dbReference type="PROSITE" id="PS00138">
    <property type="entry name" value="SUBTILASE_SER"/>
    <property type="match status" value="1"/>
</dbReference>
<dbReference type="InterPro" id="IPR037045">
    <property type="entry name" value="S8pro/Inhibitor_I9_sf"/>
</dbReference>
<dbReference type="Pfam" id="PF00082">
    <property type="entry name" value="Peptidase_S8"/>
    <property type="match status" value="1"/>
</dbReference>
<dbReference type="CDD" id="cd02120">
    <property type="entry name" value="PA_subtilisin_like"/>
    <property type="match status" value="1"/>
</dbReference>
<keyword evidence="2 7" id="KW-0645">Protease</keyword>
<dbReference type="InterPro" id="IPR010259">
    <property type="entry name" value="S8pro/Inhibitor_I9"/>
</dbReference>
<feature type="domain" description="Peptidase S8/S53" evidence="9">
    <location>
        <begin position="153"/>
        <end position="566"/>
    </location>
</feature>
<keyword evidence="5 7" id="KW-0720">Serine protease</keyword>
<dbReference type="GO" id="GO:0005576">
    <property type="term" value="C:extracellular region"/>
    <property type="evidence" value="ECO:0000318"/>
    <property type="project" value="GO_Central"/>
</dbReference>
<dbReference type="FunFam" id="3.40.50.200:FF:000006">
    <property type="entry name" value="Subtilisin-like protease SBT1.5"/>
    <property type="match status" value="1"/>
</dbReference>
<dbReference type="PANTHER" id="PTHR10795">
    <property type="entry name" value="PROPROTEIN CONVERTASE SUBTILISIN/KEXIN"/>
    <property type="match status" value="1"/>
</dbReference>
<feature type="active site" description="Charge relay system" evidence="6 7">
    <location>
        <position position="162"/>
    </location>
</feature>
<dbReference type="InterPro" id="IPR045051">
    <property type="entry name" value="SBT"/>
</dbReference>
<feature type="domain" description="Inhibitor I9" evidence="10">
    <location>
        <begin position="46"/>
        <end position="122"/>
    </location>
</feature>
<accession>A0A8I6Y971</accession>
<evidence type="ECO:0000313" key="12">
    <source>
        <dbReference type="EnsemblPlants" id="HORVU.MOREX.r3.6HG0631350.1"/>
    </source>
</evidence>
<reference evidence="12" key="2">
    <citation type="submission" date="2020-10" db="EMBL/GenBank/DDBJ databases">
        <authorList>
            <person name="Scholz U."/>
            <person name="Mascher M."/>
            <person name="Fiebig A."/>
        </authorList>
    </citation>
    <scope>NUCLEOTIDE SEQUENCE [LARGE SCALE GENOMIC DNA]</scope>
    <source>
        <strain evidence="12">cv. Morex</strain>
    </source>
</reference>
<dbReference type="Gramene" id="HORVU.MOREX.r3.6HG0631350.1">
    <property type="protein sequence ID" value="HORVU.MOREX.r3.6HG0631350.1"/>
    <property type="gene ID" value="HORVU.MOREX.r3.6HG0631350"/>
</dbReference>
<reference evidence="13" key="1">
    <citation type="journal article" date="2012" name="Nature">
        <title>A physical, genetic and functional sequence assembly of the barley genome.</title>
        <authorList>
            <consortium name="The International Barley Genome Sequencing Consortium"/>
            <person name="Mayer K.F."/>
            <person name="Waugh R."/>
            <person name="Brown J.W."/>
            <person name="Schulman A."/>
            <person name="Langridge P."/>
            <person name="Platzer M."/>
            <person name="Fincher G.B."/>
            <person name="Muehlbauer G.J."/>
            <person name="Sato K."/>
            <person name="Close T.J."/>
            <person name="Wise R.P."/>
            <person name="Stein N."/>
        </authorList>
    </citation>
    <scope>NUCLEOTIDE SEQUENCE [LARGE SCALE GENOMIC DNA]</scope>
    <source>
        <strain evidence="13">cv. Morex</strain>
    </source>
</reference>
<dbReference type="PRINTS" id="PR00723">
    <property type="entry name" value="SUBTILISIN"/>
</dbReference>
<feature type="chain" id="PRO_5035283721" description="Subtilisin-like protease" evidence="8">
    <location>
        <begin position="42"/>
        <end position="751"/>
    </location>
</feature>
<feature type="signal peptide" evidence="8">
    <location>
        <begin position="1"/>
        <end position="41"/>
    </location>
</feature>
<dbReference type="Pfam" id="PF17766">
    <property type="entry name" value="fn3_6"/>
    <property type="match status" value="1"/>
</dbReference>
<dbReference type="Gene3D" id="2.60.40.2310">
    <property type="match status" value="1"/>
</dbReference>
<dbReference type="Proteomes" id="UP000011116">
    <property type="component" value="Chromosome 6H"/>
</dbReference>
<dbReference type="EnsemblPlants" id="HORVU.MOREX.r3.6HG0631350.1">
    <property type="protein sequence ID" value="HORVU.MOREX.r3.6HG0631350.1"/>
    <property type="gene ID" value="HORVU.MOREX.r3.6HG0631350"/>
</dbReference>